<keyword evidence="2" id="KW-1185">Reference proteome</keyword>
<organism evidence="1 2">
    <name type="scientific">Hygrophoropsis aurantiaca</name>
    <dbReference type="NCBI Taxonomy" id="72124"/>
    <lineage>
        <taxon>Eukaryota</taxon>
        <taxon>Fungi</taxon>
        <taxon>Dikarya</taxon>
        <taxon>Basidiomycota</taxon>
        <taxon>Agaricomycotina</taxon>
        <taxon>Agaricomycetes</taxon>
        <taxon>Agaricomycetidae</taxon>
        <taxon>Boletales</taxon>
        <taxon>Coniophorineae</taxon>
        <taxon>Hygrophoropsidaceae</taxon>
        <taxon>Hygrophoropsis</taxon>
    </lineage>
</organism>
<comment type="caution">
    <text evidence="1">The sequence shown here is derived from an EMBL/GenBank/DDBJ whole genome shotgun (WGS) entry which is preliminary data.</text>
</comment>
<reference evidence="1" key="1">
    <citation type="journal article" date="2021" name="New Phytol.">
        <title>Evolutionary innovations through gain and loss of genes in the ectomycorrhizal Boletales.</title>
        <authorList>
            <person name="Wu G."/>
            <person name="Miyauchi S."/>
            <person name="Morin E."/>
            <person name="Kuo A."/>
            <person name="Drula E."/>
            <person name="Varga T."/>
            <person name="Kohler A."/>
            <person name="Feng B."/>
            <person name="Cao Y."/>
            <person name="Lipzen A."/>
            <person name="Daum C."/>
            <person name="Hundley H."/>
            <person name="Pangilinan J."/>
            <person name="Johnson J."/>
            <person name="Barry K."/>
            <person name="LaButti K."/>
            <person name="Ng V."/>
            <person name="Ahrendt S."/>
            <person name="Min B."/>
            <person name="Choi I.G."/>
            <person name="Park H."/>
            <person name="Plett J.M."/>
            <person name="Magnuson J."/>
            <person name="Spatafora J.W."/>
            <person name="Nagy L.G."/>
            <person name="Henrissat B."/>
            <person name="Grigoriev I.V."/>
            <person name="Yang Z.L."/>
            <person name="Xu J."/>
            <person name="Martin F.M."/>
        </authorList>
    </citation>
    <scope>NUCLEOTIDE SEQUENCE</scope>
    <source>
        <strain evidence="1">ATCC 28755</strain>
    </source>
</reference>
<dbReference type="Proteomes" id="UP000790377">
    <property type="component" value="Unassembled WGS sequence"/>
</dbReference>
<sequence>MSCPNCFTGSKLTGEPTGSLTELDGFTAYVASSPNSTGDTQRAVVLFMDAFGLTLINSKLIADNLANALSCDVWVPDIFNGEPIIHADAMRMSTRAGDPRFMEYLRVFVTLLPRIGILYRNRPTAIYVRVTDFLKRLREQKKYSKIGAVGYCYGGGVAARLGTSKLLDSIVVCHPSMINIKHIKAIDIPASWVCAEEDPSFAPAFRNEAEAEFAARKDKENFVDYEFVVYKGTAHGFACRPNLEWPEVKEGYEKGFEQTVKWFDRTL</sequence>
<keyword evidence="1" id="KW-0378">Hydrolase</keyword>
<evidence type="ECO:0000313" key="1">
    <source>
        <dbReference type="EMBL" id="KAH7909894.1"/>
    </source>
</evidence>
<accession>A0ACB8A8W2</accession>
<protein>
    <submittedName>
        <fullName evidence="1">Alpha/Beta hydrolase protein</fullName>
    </submittedName>
</protein>
<gene>
    <name evidence="1" type="ORF">BJ138DRAFT_1195087</name>
</gene>
<proteinExistence type="predicted"/>
<name>A0ACB8A8W2_9AGAM</name>
<dbReference type="EMBL" id="MU267736">
    <property type="protein sequence ID" value="KAH7909894.1"/>
    <property type="molecule type" value="Genomic_DNA"/>
</dbReference>
<evidence type="ECO:0000313" key="2">
    <source>
        <dbReference type="Proteomes" id="UP000790377"/>
    </source>
</evidence>